<dbReference type="AlphaFoldDB" id="A0A158QAB2"/>
<dbReference type="Proteomes" id="UP000274131">
    <property type="component" value="Unassembled WGS sequence"/>
</dbReference>
<proteinExistence type="predicted"/>
<dbReference type="InterPro" id="IPR001304">
    <property type="entry name" value="C-type_lectin-like"/>
</dbReference>
<dbReference type="InterPro" id="IPR016186">
    <property type="entry name" value="C-type_lectin-like/link_sf"/>
</dbReference>
<evidence type="ECO:0000313" key="2">
    <source>
        <dbReference type="EMBL" id="VDD89572.1"/>
    </source>
</evidence>
<name>A0A158QAB2_ENTVE</name>
<evidence type="ECO:0000259" key="1">
    <source>
        <dbReference type="PROSITE" id="PS50041"/>
    </source>
</evidence>
<dbReference type="EMBL" id="UXUI01007824">
    <property type="protein sequence ID" value="VDD89572.1"/>
    <property type="molecule type" value="Genomic_DNA"/>
</dbReference>
<reference evidence="4" key="1">
    <citation type="submission" date="2016-04" db="UniProtKB">
        <authorList>
            <consortium name="WormBaseParasite"/>
        </authorList>
    </citation>
    <scope>IDENTIFICATION</scope>
</reference>
<evidence type="ECO:0000313" key="3">
    <source>
        <dbReference type="Proteomes" id="UP000274131"/>
    </source>
</evidence>
<gene>
    <name evidence="2" type="ORF">EVEC_LOCUS4323</name>
</gene>
<accession>A0A158QAB2</accession>
<dbReference type="OrthoDB" id="5877732at2759"/>
<dbReference type="Pfam" id="PF00059">
    <property type="entry name" value="Lectin_C"/>
    <property type="match status" value="1"/>
</dbReference>
<feature type="domain" description="C-type lectin" evidence="1">
    <location>
        <begin position="41"/>
        <end position="152"/>
    </location>
</feature>
<keyword evidence="3" id="KW-1185">Reference proteome</keyword>
<organism evidence="4">
    <name type="scientific">Enterobius vermicularis</name>
    <name type="common">Human pinworm</name>
    <dbReference type="NCBI Taxonomy" id="51028"/>
    <lineage>
        <taxon>Eukaryota</taxon>
        <taxon>Metazoa</taxon>
        <taxon>Ecdysozoa</taxon>
        <taxon>Nematoda</taxon>
        <taxon>Chromadorea</taxon>
        <taxon>Rhabditida</taxon>
        <taxon>Spirurina</taxon>
        <taxon>Oxyuridomorpha</taxon>
        <taxon>Oxyuroidea</taxon>
        <taxon>Oxyuridae</taxon>
        <taxon>Enterobius</taxon>
    </lineage>
</organism>
<dbReference type="PANTHER" id="PTHR22803">
    <property type="entry name" value="MANNOSE, PHOSPHOLIPASE, LECTIN RECEPTOR RELATED"/>
    <property type="match status" value="1"/>
</dbReference>
<protein>
    <submittedName>
        <fullName evidence="4">C-type lectin domain-containing protein</fullName>
    </submittedName>
</protein>
<evidence type="ECO:0000313" key="4">
    <source>
        <dbReference type="WBParaSite" id="EVEC_0000461501-mRNA-1"/>
    </source>
</evidence>
<dbReference type="WBParaSite" id="EVEC_0000461501-mRNA-1">
    <property type="protein sequence ID" value="EVEC_0000461501-mRNA-1"/>
    <property type="gene ID" value="EVEC_0000461501"/>
</dbReference>
<sequence length="155" mass="18168">MLTTQKLLSNDVEEGAELIFLLLLEKLACFEISSNITRKRKGRSCFLTFSFSEKVTWDEAQRHCEARRSYLATFDSALQYRDISKELARNPFWFGFRKNAKGWEWVDLQTPVYSEMPTESNDVLAEFHCAYGTQTGAWNTALCSERMEYICEFRR</sequence>
<dbReference type="Gene3D" id="3.10.100.10">
    <property type="entry name" value="Mannose-Binding Protein A, subunit A"/>
    <property type="match status" value="1"/>
</dbReference>
<dbReference type="SMART" id="SM00034">
    <property type="entry name" value="CLECT"/>
    <property type="match status" value="1"/>
</dbReference>
<dbReference type="SUPFAM" id="SSF56436">
    <property type="entry name" value="C-type lectin-like"/>
    <property type="match status" value="1"/>
</dbReference>
<dbReference type="InterPro" id="IPR016187">
    <property type="entry name" value="CTDL_fold"/>
</dbReference>
<dbReference type="InterPro" id="IPR050111">
    <property type="entry name" value="C-type_lectin/snaclec_domain"/>
</dbReference>
<dbReference type="CDD" id="cd00037">
    <property type="entry name" value="CLECT"/>
    <property type="match status" value="1"/>
</dbReference>
<dbReference type="PROSITE" id="PS50041">
    <property type="entry name" value="C_TYPE_LECTIN_2"/>
    <property type="match status" value="1"/>
</dbReference>
<reference evidence="2 3" key="2">
    <citation type="submission" date="2018-10" db="EMBL/GenBank/DDBJ databases">
        <authorList>
            <consortium name="Pathogen Informatics"/>
        </authorList>
    </citation>
    <scope>NUCLEOTIDE SEQUENCE [LARGE SCALE GENOMIC DNA]</scope>
</reference>